<evidence type="ECO:0000313" key="3">
    <source>
        <dbReference type="Proteomes" id="UP000094070"/>
    </source>
</evidence>
<dbReference type="Pfam" id="PF07386">
    <property type="entry name" value="DUF1499"/>
    <property type="match status" value="1"/>
</dbReference>
<evidence type="ECO:0000256" key="1">
    <source>
        <dbReference type="SAM" id="Phobius"/>
    </source>
</evidence>
<dbReference type="EMBL" id="AJYK02000043">
    <property type="protein sequence ID" value="OEF26990.1"/>
    <property type="molecule type" value="Genomic_DNA"/>
</dbReference>
<protein>
    <recommendedName>
        <fullName evidence="4">DUF1499 domain-containing protein</fullName>
    </recommendedName>
</protein>
<evidence type="ECO:0008006" key="4">
    <source>
        <dbReference type="Google" id="ProtNLM"/>
    </source>
</evidence>
<organism evidence="2 3">
    <name type="scientific">Vibrio rumoiensis 1S-45</name>
    <dbReference type="NCBI Taxonomy" id="1188252"/>
    <lineage>
        <taxon>Bacteria</taxon>
        <taxon>Pseudomonadati</taxon>
        <taxon>Pseudomonadota</taxon>
        <taxon>Gammaproteobacteria</taxon>
        <taxon>Vibrionales</taxon>
        <taxon>Vibrionaceae</taxon>
        <taxon>Vibrio</taxon>
    </lineage>
</organism>
<keyword evidence="1" id="KW-1133">Transmembrane helix</keyword>
<keyword evidence="1" id="KW-0812">Transmembrane</keyword>
<dbReference type="eggNOG" id="COG4446">
    <property type="taxonomic scope" value="Bacteria"/>
</dbReference>
<reference evidence="2 3" key="1">
    <citation type="journal article" date="2012" name="Science">
        <title>Ecological populations of bacteria act as socially cohesive units of antibiotic production and resistance.</title>
        <authorList>
            <person name="Cordero O.X."/>
            <person name="Wildschutte H."/>
            <person name="Kirkup B."/>
            <person name="Proehl S."/>
            <person name="Ngo L."/>
            <person name="Hussain F."/>
            <person name="Le Roux F."/>
            <person name="Mincer T."/>
            <person name="Polz M.F."/>
        </authorList>
    </citation>
    <scope>NUCLEOTIDE SEQUENCE [LARGE SCALE GENOMIC DNA]</scope>
    <source>
        <strain evidence="2 3">1S-45</strain>
    </source>
</reference>
<comment type="caution">
    <text evidence="2">The sequence shown here is derived from an EMBL/GenBank/DDBJ whole genome shotgun (WGS) entry which is preliminary data.</text>
</comment>
<evidence type="ECO:0000313" key="2">
    <source>
        <dbReference type="EMBL" id="OEF26990.1"/>
    </source>
</evidence>
<feature type="transmembrane region" description="Helical" evidence="1">
    <location>
        <begin position="74"/>
        <end position="94"/>
    </location>
</feature>
<proteinExistence type="predicted"/>
<feature type="transmembrane region" description="Helical" evidence="1">
    <location>
        <begin position="47"/>
        <end position="67"/>
    </location>
</feature>
<sequence>MKHRSSRFGSLVLIIAILAALSVAVMMFGAHLGLWDPIVGFGYIRNYMNPIAYMVVTLSAIGLAYQLSSSNGAGVVKSFVALLIGLGLLAPMLYGKMHPPKQYPPIHDITTDTVNPPQFITLDDHRPGAKNSLVYGGSKVAEQQHLAYSDIAPIYVSTPASEAFQQALNVGKSMGWEIVSQDFKKLRFEATARTPVFQFADDIVVVVTELKSTTRIDIRSVSRIGRGDRGVNANRIREFIQSF</sequence>
<dbReference type="STRING" id="1188252.A1QC_01080"/>
<dbReference type="InterPro" id="IPR010865">
    <property type="entry name" value="DUF1499"/>
</dbReference>
<dbReference type="AlphaFoldDB" id="A0A1E5E3S7"/>
<dbReference type="RefSeq" id="WP_017025259.1">
    <property type="nucleotide sequence ID" value="NZ_AJYK02000043.1"/>
</dbReference>
<name>A0A1E5E3S7_9VIBR</name>
<keyword evidence="3" id="KW-1185">Reference proteome</keyword>
<keyword evidence="1" id="KW-0472">Membrane</keyword>
<dbReference type="OrthoDB" id="1523552at2"/>
<dbReference type="Proteomes" id="UP000094070">
    <property type="component" value="Unassembled WGS sequence"/>
</dbReference>
<feature type="transmembrane region" description="Helical" evidence="1">
    <location>
        <begin position="12"/>
        <end position="35"/>
    </location>
</feature>
<accession>A0A1E5E3S7</accession>
<gene>
    <name evidence="2" type="ORF">A1QC_01080</name>
</gene>